<keyword evidence="3 7" id="KW-0227">DNA damage</keyword>
<reference evidence="9 10" key="1">
    <citation type="submission" date="2019-07" db="EMBL/GenBank/DDBJ databases">
        <title>Whole genome shotgun sequence of Cerasibacillus quisquiliarum NBRC 102429.</title>
        <authorList>
            <person name="Hosoyama A."/>
            <person name="Uohara A."/>
            <person name="Ohji S."/>
            <person name="Ichikawa N."/>
        </authorList>
    </citation>
    <scope>NUCLEOTIDE SEQUENCE [LARGE SCALE GENOMIC DNA]</scope>
    <source>
        <strain evidence="9 10">NBRC 102429</strain>
    </source>
</reference>
<comment type="caution">
    <text evidence="9">The sequence shown here is derived from an EMBL/GenBank/DDBJ whole genome shotgun (WGS) entry which is preliminary data.</text>
</comment>
<gene>
    <name evidence="7 9" type="primary">recO</name>
    <name evidence="9" type="ORF">CQU01_13100</name>
</gene>
<dbReference type="HAMAP" id="MF_00201">
    <property type="entry name" value="RecO"/>
    <property type="match status" value="1"/>
</dbReference>
<feature type="domain" description="DNA replication/recombination mediator RecO N-terminal" evidence="8">
    <location>
        <begin position="1"/>
        <end position="78"/>
    </location>
</feature>
<name>A0A511V153_9BACI</name>
<dbReference type="NCBIfam" id="TIGR00613">
    <property type="entry name" value="reco"/>
    <property type="match status" value="1"/>
</dbReference>
<comment type="similarity">
    <text evidence="1 7">Belongs to the RecO family.</text>
</comment>
<dbReference type="InterPro" id="IPR022572">
    <property type="entry name" value="DNA_rep/recomb_RecO_N"/>
</dbReference>
<evidence type="ECO:0000256" key="4">
    <source>
        <dbReference type="ARBA" id="ARBA00023172"/>
    </source>
</evidence>
<keyword evidence="5 7" id="KW-0234">DNA repair</keyword>
<proteinExistence type="inferred from homology"/>
<dbReference type="EMBL" id="BJXW01000012">
    <property type="protein sequence ID" value="GEN31072.1"/>
    <property type="molecule type" value="Genomic_DNA"/>
</dbReference>
<protein>
    <recommendedName>
        <fullName evidence="2 7">DNA repair protein RecO</fullName>
    </recommendedName>
    <alternativeName>
        <fullName evidence="6 7">Recombination protein O</fullName>
    </alternativeName>
</protein>
<dbReference type="Gene3D" id="2.40.50.140">
    <property type="entry name" value="Nucleic acid-binding proteins"/>
    <property type="match status" value="1"/>
</dbReference>
<dbReference type="Gene3D" id="1.20.1440.120">
    <property type="entry name" value="Recombination protein O, C-terminal domain"/>
    <property type="match status" value="1"/>
</dbReference>
<evidence type="ECO:0000256" key="3">
    <source>
        <dbReference type="ARBA" id="ARBA00022763"/>
    </source>
</evidence>
<accession>A0A511V153</accession>
<dbReference type="Pfam" id="PF02565">
    <property type="entry name" value="RecO_C"/>
    <property type="match status" value="1"/>
</dbReference>
<dbReference type="PANTHER" id="PTHR33991:SF1">
    <property type="entry name" value="DNA REPAIR PROTEIN RECO"/>
    <property type="match status" value="1"/>
</dbReference>
<dbReference type="GO" id="GO:0006310">
    <property type="term" value="P:DNA recombination"/>
    <property type="evidence" value="ECO:0007669"/>
    <property type="project" value="UniProtKB-UniRule"/>
</dbReference>
<evidence type="ECO:0000313" key="10">
    <source>
        <dbReference type="Proteomes" id="UP000321491"/>
    </source>
</evidence>
<dbReference type="Proteomes" id="UP000321491">
    <property type="component" value="Unassembled WGS sequence"/>
</dbReference>
<keyword evidence="4 7" id="KW-0233">DNA recombination</keyword>
<dbReference type="GO" id="GO:0006302">
    <property type="term" value="P:double-strand break repair"/>
    <property type="evidence" value="ECO:0007669"/>
    <property type="project" value="TreeGrafter"/>
</dbReference>
<evidence type="ECO:0000259" key="8">
    <source>
        <dbReference type="Pfam" id="PF11967"/>
    </source>
</evidence>
<dbReference type="InterPro" id="IPR037278">
    <property type="entry name" value="ARFGAP/RecO"/>
</dbReference>
<dbReference type="InterPro" id="IPR042242">
    <property type="entry name" value="RecO_C"/>
</dbReference>
<keyword evidence="10" id="KW-1185">Reference proteome</keyword>
<comment type="function">
    <text evidence="7">Involved in DNA repair and RecF pathway recombination.</text>
</comment>
<dbReference type="RefSeq" id="WP_146936932.1">
    <property type="nucleotide sequence ID" value="NZ_BJXW01000012.1"/>
</dbReference>
<dbReference type="Pfam" id="PF11967">
    <property type="entry name" value="RecO_N"/>
    <property type="match status" value="1"/>
</dbReference>
<organism evidence="9 10">
    <name type="scientific">Cerasibacillus quisquiliarum</name>
    <dbReference type="NCBI Taxonomy" id="227865"/>
    <lineage>
        <taxon>Bacteria</taxon>
        <taxon>Bacillati</taxon>
        <taxon>Bacillota</taxon>
        <taxon>Bacilli</taxon>
        <taxon>Bacillales</taxon>
        <taxon>Bacillaceae</taxon>
        <taxon>Cerasibacillus</taxon>
    </lineage>
</organism>
<dbReference type="GO" id="GO:0043590">
    <property type="term" value="C:bacterial nucleoid"/>
    <property type="evidence" value="ECO:0007669"/>
    <property type="project" value="TreeGrafter"/>
</dbReference>
<dbReference type="InterPro" id="IPR003717">
    <property type="entry name" value="RecO"/>
</dbReference>
<dbReference type="SUPFAM" id="SSF57863">
    <property type="entry name" value="ArfGap/RecO-like zinc finger"/>
    <property type="match status" value="1"/>
</dbReference>
<sequence length="246" mass="28592">MLEKIEGIILKTQDFRETHKIVTIFGKHIGKFTAVARGAKKPKSRMAAMTQPFIYGNFLVYLGSGLGTIQQGEIIESFRPIREDIYKTAYAAYLAELTYKMIEDKNPQDFLLYELYQTMHWIAEKDEVEIPIMMYELKMYEVGGFSPVLDRCVRCSNKQFPFAFSIKEGGLLCTKCRHVDGDAIFLSETLVKLLYLFSHVSLNRIGNISVKPENTLLFRRLLDAYYDHYGGYYLKTRRFLKQIEKL</sequence>
<evidence type="ECO:0000256" key="2">
    <source>
        <dbReference type="ARBA" id="ARBA00021310"/>
    </source>
</evidence>
<evidence type="ECO:0000256" key="6">
    <source>
        <dbReference type="ARBA" id="ARBA00033409"/>
    </source>
</evidence>
<dbReference type="InterPro" id="IPR012340">
    <property type="entry name" value="NA-bd_OB-fold"/>
</dbReference>
<evidence type="ECO:0000256" key="5">
    <source>
        <dbReference type="ARBA" id="ARBA00023204"/>
    </source>
</evidence>
<evidence type="ECO:0000256" key="7">
    <source>
        <dbReference type="HAMAP-Rule" id="MF_00201"/>
    </source>
</evidence>
<dbReference type="SUPFAM" id="SSF50249">
    <property type="entry name" value="Nucleic acid-binding proteins"/>
    <property type="match status" value="1"/>
</dbReference>
<evidence type="ECO:0000256" key="1">
    <source>
        <dbReference type="ARBA" id="ARBA00007452"/>
    </source>
</evidence>
<dbReference type="AlphaFoldDB" id="A0A511V153"/>
<dbReference type="PANTHER" id="PTHR33991">
    <property type="entry name" value="DNA REPAIR PROTEIN RECO"/>
    <property type="match status" value="1"/>
</dbReference>
<dbReference type="OrthoDB" id="9797083at2"/>
<evidence type="ECO:0000313" key="9">
    <source>
        <dbReference type="EMBL" id="GEN31072.1"/>
    </source>
</evidence>